<sequence>MTEFSELLKWASSEGLVLNGIQPTWISGCGKGIVACRKLKAEEAILIVPIQAIRSITTVSREILKQLPPSLPLHGILATELALTDITPTPWQKSLPTMADITAAIPFMWRKELQNLLPTSARILLENQQTKYKHEWNTVSQAIPSISEERFQYYWHIVNTRTFLYEVSETECYSWEDRLALVPLADMFNHADEGCRVSYMPEHYVITTDRAYEAGEELFISYGDHSNDCLLTEYGFLLPNNRCDVICIDEIVLPRLDESAKELLHQRDLLGTYRLHLEKGPCSRAQAALRLLCCSYEQWLKYVEGRDDGSNSQYSVNVLLCELIREFQGIIQKKLHMLEQTHSGTAGQREILQQRWRQIDSIAKQICGQLSSQIRAS</sequence>
<proteinExistence type="predicted"/>
<dbReference type="Gene3D" id="3.90.1410.10">
    <property type="entry name" value="set domain protein methyltransferase, domain 1"/>
    <property type="match status" value="1"/>
</dbReference>
<reference evidence="2 3" key="1">
    <citation type="journal article" date="2019" name="Mol. Biol. Evol.">
        <title>Blast fungal genomes show frequent chromosomal changes, gene gains and losses, and effector gene turnover.</title>
        <authorList>
            <person name="Gomez Luciano L.B."/>
            <person name="Jason Tsai I."/>
            <person name="Chuma I."/>
            <person name="Tosa Y."/>
            <person name="Chen Y.H."/>
            <person name="Li J.Y."/>
            <person name="Li M.Y."/>
            <person name="Jade Lu M.Y."/>
            <person name="Nakayashiki H."/>
            <person name="Li W.H."/>
        </authorList>
    </citation>
    <scope>NUCLEOTIDE SEQUENCE [LARGE SCALE GENOMIC DNA]</scope>
    <source>
        <strain evidence="2 3">NI907</strain>
    </source>
</reference>
<dbReference type="PROSITE" id="PS50280">
    <property type="entry name" value="SET"/>
    <property type="match status" value="1"/>
</dbReference>
<dbReference type="GO" id="GO:0016279">
    <property type="term" value="F:protein-lysine N-methyltransferase activity"/>
    <property type="evidence" value="ECO:0007669"/>
    <property type="project" value="UniProtKB-ARBA"/>
</dbReference>
<dbReference type="InterPro" id="IPR050600">
    <property type="entry name" value="SETD3_SETD6_MTase"/>
</dbReference>
<feature type="domain" description="SET" evidence="1">
    <location>
        <begin position="14"/>
        <end position="223"/>
    </location>
</feature>
<dbReference type="PANTHER" id="PTHR13271:SF137">
    <property type="entry name" value="SET DOMAIN-CONTAINING PROTEIN"/>
    <property type="match status" value="1"/>
</dbReference>
<dbReference type="GeneID" id="41963956"/>
<dbReference type="KEGG" id="pgri:PgNI_09058"/>
<keyword evidence="2" id="KW-1185">Reference proteome</keyword>
<dbReference type="Proteomes" id="UP000515153">
    <property type="component" value="Chromosome V"/>
</dbReference>
<dbReference type="AlphaFoldDB" id="A0A6P8AUJ4"/>
<evidence type="ECO:0000313" key="2">
    <source>
        <dbReference type="Proteomes" id="UP000515153"/>
    </source>
</evidence>
<gene>
    <name evidence="3" type="ORF">PgNI_09058</name>
</gene>
<dbReference type="Pfam" id="PF00856">
    <property type="entry name" value="SET"/>
    <property type="match status" value="1"/>
</dbReference>
<dbReference type="PANTHER" id="PTHR13271">
    <property type="entry name" value="UNCHARACTERIZED PUTATIVE METHYLTRANSFERASE"/>
    <property type="match status" value="1"/>
</dbReference>
<reference evidence="3" key="3">
    <citation type="submission" date="2025-08" db="UniProtKB">
        <authorList>
            <consortium name="RefSeq"/>
        </authorList>
    </citation>
    <scope>IDENTIFICATION</scope>
    <source>
        <strain evidence="3">NI907</strain>
    </source>
</reference>
<protein>
    <recommendedName>
        <fullName evidence="1">SET domain-containing protein</fullName>
    </recommendedName>
</protein>
<reference evidence="3" key="2">
    <citation type="submission" date="2019-10" db="EMBL/GenBank/DDBJ databases">
        <authorList>
            <consortium name="NCBI Genome Project"/>
        </authorList>
    </citation>
    <scope>NUCLEOTIDE SEQUENCE</scope>
    <source>
        <strain evidence="3">NI907</strain>
    </source>
</reference>
<accession>A0A6P8AUJ4</accession>
<dbReference type="RefSeq" id="XP_030978565.1">
    <property type="nucleotide sequence ID" value="XM_031129048.1"/>
</dbReference>
<dbReference type="SUPFAM" id="SSF82199">
    <property type="entry name" value="SET domain"/>
    <property type="match status" value="1"/>
</dbReference>
<dbReference type="InterPro" id="IPR046341">
    <property type="entry name" value="SET_dom_sf"/>
</dbReference>
<evidence type="ECO:0000259" key="1">
    <source>
        <dbReference type="PROSITE" id="PS50280"/>
    </source>
</evidence>
<dbReference type="InterPro" id="IPR001214">
    <property type="entry name" value="SET_dom"/>
</dbReference>
<evidence type="ECO:0000313" key="3">
    <source>
        <dbReference type="RefSeq" id="XP_030978565.1"/>
    </source>
</evidence>
<name>A0A6P8AUJ4_PYRGI</name>
<organism evidence="2 3">
    <name type="scientific">Pyricularia grisea</name>
    <name type="common">Crabgrass-specific blast fungus</name>
    <name type="synonym">Magnaporthe grisea</name>
    <dbReference type="NCBI Taxonomy" id="148305"/>
    <lineage>
        <taxon>Eukaryota</taxon>
        <taxon>Fungi</taxon>
        <taxon>Dikarya</taxon>
        <taxon>Ascomycota</taxon>
        <taxon>Pezizomycotina</taxon>
        <taxon>Sordariomycetes</taxon>
        <taxon>Sordariomycetidae</taxon>
        <taxon>Magnaporthales</taxon>
        <taxon>Pyriculariaceae</taxon>
        <taxon>Pyricularia</taxon>
    </lineage>
</organism>